<evidence type="ECO:0000313" key="2">
    <source>
        <dbReference type="Proteomes" id="UP000250163"/>
    </source>
</evidence>
<dbReference type="RefSeq" id="WP_112713976.1">
    <property type="nucleotide sequence ID" value="NZ_LS483250.1"/>
</dbReference>
<gene>
    <name evidence="1" type="ORF">MORIYA_1573</name>
</gene>
<evidence type="ECO:0000313" key="1">
    <source>
        <dbReference type="EMBL" id="SQD78051.1"/>
    </source>
</evidence>
<protein>
    <recommendedName>
        <fullName evidence="3">Outer membrane protein beta-barrel domain-containing protein</fullName>
    </recommendedName>
</protein>
<organism evidence="1 2">
    <name type="scientific">Moritella yayanosii</name>
    <dbReference type="NCBI Taxonomy" id="69539"/>
    <lineage>
        <taxon>Bacteria</taxon>
        <taxon>Pseudomonadati</taxon>
        <taxon>Pseudomonadota</taxon>
        <taxon>Gammaproteobacteria</taxon>
        <taxon>Alteromonadales</taxon>
        <taxon>Moritellaceae</taxon>
        <taxon>Moritella</taxon>
    </lineage>
</organism>
<name>A0A330LPY1_9GAMM</name>
<keyword evidence="2" id="KW-1185">Reference proteome</keyword>
<dbReference type="EMBL" id="LS483250">
    <property type="protein sequence ID" value="SQD78051.1"/>
    <property type="molecule type" value="Genomic_DNA"/>
</dbReference>
<sequence length="136" mass="15365">MTKVMINTMFILFFIYPLQSFSKQQVGIFLGSPMSGFQYQQDNLRFSLGIKDFGFAVDQTFSVATLLNKSKLAPLYVFLGGQIVDHHKHKIAVRSGIGFQQPFEQVIFYGELGPSLYVLEDVDIKLEASLGIKIDF</sequence>
<proteinExistence type="predicted"/>
<accession>A0A330LPY1</accession>
<reference evidence="2" key="1">
    <citation type="submission" date="2018-05" db="EMBL/GenBank/DDBJ databases">
        <authorList>
            <person name="Cea G.-C."/>
            <person name="William W."/>
        </authorList>
    </citation>
    <scope>NUCLEOTIDE SEQUENCE [LARGE SCALE GENOMIC DNA]</scope>
    <source>
        <strain evidence="2">DB21MT 5</strain>
    </source>
</reference>
<dbReference type="AlphaFoldDB" id="A0A330LPY1"/>
<evidence type="ECO:0008006" key="3">
    <source>
        <dbReference type="Google" id="ProtNLM"/>
    </source>
</evidence>
<dbReference type="KEGG" id="mya:MORIYA_1573"/>
<dbReference type="OrthoDB" id="6399845at2"/>
<dbReference type="Proteomes" id="UP000250163">
    <property type="component" value="Chromosome MORIYA"/>
</dbReference>